<dbReference type="AlphaFoldDB" id="A0AAX1F6D6"/>
<name>A0AAX1F6D6_9NEIS</name>
<proteinExistence type="predicted"/>
<dbReference type="KEGG" id="eex:EZJ17_02675"/>
<dbReference type="Proteomes" id="UP000326695">
    <property type="component" value="Chromosome"/>
</dbReference>
<gene>
    <name evidence="1" type="ORF">EZJ17_02675</name>
</gene>
<dbReference type="EMBL" id="CP038018">
    <property type="protein sequence ID" value="QED91662.1"/>
    <property type="molecule type" value="Genomic_DNA"/>
</dbReference>
<evidence type="ECO:0000313" key="1">
    <source>
        <dbReference type="EMBL" id="QED91662.1"/>
    </source>
</evidence>
<reference evidence="2" key="1">
    <citation type="journal article" date="2019" name="J. Anim. Genet.">
        <title>Description and whole genome sequencing of Eikenella exigua sp. nov., isolated from brain abscess and blood.</title>
        <authorList>
            <person name="Stormo K.A."/>
            <person name="Nygaard R.M."/>
            <person name="Bruvold T.S."/>
            <person name="Dimmen G."/>
            <person name="Lindemann P.C."/>
            <person name="Jordal S."/>
            <person name="Kommedal O."/>
        </authorList>
    </citation>
    <scope>NUCLEOTIDE SEQUENCE [LARGE SCALE GENOMIC DNA]</scope>
    <source>
        <strain evidence="2">PXX</strain>
    </source>
</reference>
<sequence length="84" mass="9344">MQKRRHPALKCPHCLPIGMRRRTQLHLVVAIQQSAAHAIQLIPTKVDLQTMLVKQDIALASSIIKGYLKTSSSSFQVAFSHSVL</sequence>
<organism evidence="1 2">
    <name type="scientific">Eikenella exigua</name>
    <dbReference type="NCBI Taxonomy" id="2528037"/>
    <lineage>
        <taxon>Bacteria</taxon>
        <taxon>Pseudomonadati</taxon>
        <taxon>Pseudomonadota</taxon>
        <taxon>Betaproteobacteria</taxon>
        <taxon>Neisseriales</taxon>
        <taxon>Neisseriaceae</taxon>
        <taxon>Eikenella</taxon>
    </lineage>
</organism>
<accession>A0AAX1F6D6</accession>
<protein>
    <submittedName>
        <fullName evidence="1">Uncharacterized protein</fullName>
    </submittedName>
</protein>
<dbReference type="RefSeq" id="WP_067442590.1">
    <property type="nucleotide sequence ID" value="NZ_CP038018.1"/>
</dbReference>
<evidence type="ECO:0000313" key="2">
    <source>
        <dbReference type="Proteomes" id="UP000326695"/>
    </source>
</evidence>
<keyword evidence="2" id="KW-1185">Reference proteome</keyword>